<sequence length="589" mass="62705">MTDQAGDLPRDVTAARIAQEVTRISAAPDFARAPVMRRLLEFLVGETLAGRGDVLKAYAVAVDGLGRPDSFDPQTDSYPRVQVGRLRRMLDAFYAREGAAEGLRLHIPQGQYRVFFDVAGQAAPAESATAPVEPEALAALDTASPPPTSPPSPAPTPPYLFRLAAALLAVTVLALIVGALYLSRRDAAVPGPALTQPPVLSVASFDHAPGLAAVDEEAESILLDGLRRTWLVRVYDEEEAPGAPRPLTPASGTSPNGPPSYRLTGTVNAGATPQLVLQLTNSLTNQLLWTGEVDLPTDNAAMRAALAPIISELTQAYGVIATDERNVAGDRFAPGHRCILEFDRYRRDRTAPIHARLIDCLDRTLAHDPSHAMALAARSYVETDRKLFGFDPEAVGTRAASLALARKAVAADPFNAFAQIALARSAQYGAGCGLTVRSARRAIELNPYDANLIGIAGVMLMNCSEPDAEAVLLRAVKLDPDAPIATRTALVYATLGRDDIASARQMIDDLPPPTPLGQPVADLMRATVAASAGDIAGAKAAWARLERMDPATARDPNIMYDRMMLPRPYREKSLAALARAGLIPPTAPR</sequence>
<evidence type="ECO:0000313" key="3">
    <source>
        <dbReference type="Proteomes" id="UP000198281"/>
    </source>
</evidence>
<evidence type="ECO:0000313" key="2">
    <source>
        <dbReference type="EMBL" id="SNS55345.1"/>
    </source>
</evidence>
<dbReference type="InterPro" id="IPR011990">
    <property type="entry name" value="TPR-like_helical_dom_sf"/>
</dbReference>
<dbReference type="EMBL" id="FZOS01000009">
    <property type="protein sequence ID" value="SNS55345.1"/>
    <property type="molecule type" value="Genomic_DNA"/>
</dbReference>
<evidence type="ECO:0000256" key="1">
    <source>
        <dbReference type="SAM" id="Phobius"/>
    </source>
</evidence>
<evidence type="ECO:0008006" key="4">
    <source>
        <dbReference type="Google" id="ProtNLM"/>
    </source>
</evidence>
<proteinExistence type="predicted"/>
<keyword evidence="1" id="KW-1133">Transmembrane helix</keyword>
<keyword evidence="1" id="KW-0812">Transmembrane</keyword>
<dbReference type="Gene3D" id="1.25.40.10">
    <property type="entry name" value="Tetratricopeptide repeat domain"/>
    <property type="match status" value="1"/>
</dbReference>
<dbReference type="RefSeq" id="WP_245842794.1">
    <property type="nucleotide sequence ID" value="NZ_FZOS01000009.1"/>
</dbReference>
<organism evidence="2 3">
    <name type="scientific">Edaphosphingomonas laterariae</name>
    <dbReference type="NCBI Taxonomy" id="861865"/>
    <lineage>
        <taxon>Bacteria</taxon>
        <taxon>Pseudomonadati</taxon>
        <taxon>Pseudomonadota</taxon>
        <taxon>Alphaproteobacteria</taxon>
        <taxon>Sphingomonadales</taxon>
        <taxon>Rhizorhabdaceae</taxon>
        <taxon>Edaphosphingomonas</taxon>
    </lineage>
</organism>
<keyword evidence="3" id="KW-1185">Reference proteome</keyword>
<accession>A0A239FF07</accession>
<name>A0A239FF07_9SPHN</name>
<dbReference type="AlphaFoldDB" id="A0A239FF07"/>
<keyword evidence="1" id="KW-0472">Membrane</keyword>
<dbReference type="SUPFAM" id="SSF48452">
    <property type="entry name" value="TPR-like"/>
    <property type="match status" value="1"/>
</dbReference>
<gene>
    <name evidence="2" type="ORF">SAMN06295912_1099</name>
</gene>
<protein>
    <recommendedName>
        <fullName evidence="4">Tetratricopeptide repeat-containing protein</fullName>
    </recommendedName>
</protein>
<dbReference type="Proteomes" id="UP000198281">
    <property type="component" value="Unassembled WGS sequence"/>
</dbReference>
<feature type="transmembrane region" description="Helical" evidence="1">
    <location>
        <begin position="159"/>
        <end position="182"/>
    </location>
</feature>
<reference evidence="3" key="1">
    <citation type="submission" date="2017-06" db="EMBL/GenBank/DDBJ databases">
        <authorList>
            <person name="Varghese N."/>
            <person name="Submissions S."/>
        </authorList>
    </citation>
    <scope>NUCLEOTIDE SEQUENCE [LARGE SCALE GENOMIC DNA]</scope>
    <source>
        <strain evidence="3">LNB2</strain>
    </source>
</reference>